<evidence type="ECO:0000313" key="5">
    <source>
        <dbReference type="WBParaSite" id="PDA_v2.g2291.t1"/>
    </source>
</evidence>
<feature type="domain" description="Peptidase S1" evidence="3">
    <location>
        <begin position="1"/>
        <end position="159"/>
    </location>
</feature>
<comment type="similarity">
    <text evidence="2">Belongs to the peptidase S1 family. CLIP subfamily.</text>
</comment>
<proteinExistence type="inferred from homology"/>
<dbReference type="Pfam" id="PF00089">
    <property type="entry name" value="Trypsin"/>
    <property type="match status" value="1"/>
</dbReference>
<evidence type="ECO:0000256" key="1">
    <source>
        <dbReference type="ARBA" id="ARBA00023157"/>
    </source>
</evidence>
<evidence type="ECO:0000259" key="3">
    <source>
        <dbReference type="PROSITE" id="PS50240"/>
    </source>
</evidence>
<dbReference type="SUPFAM" id="SSF50494">
    <property type="entry name" value="Trypsin-like serine proteases"/>
    <property type="match status" value="1"/>
</dbReference>
<keyword evidence="4" id="KW-1185">Reference proteome</keyword>
<dbReference type="Gene3D" id="2.40.10.10">
    <property type="entry name" value="Trypsin-like serine proteases"/>
    <property type="match status" value="1"/>
</dbReference>
<dbReference type="Proteomes" id="UP000887578">
    <property type="component" value="Unplaced"/>
</dbReference>
<dbReference type="InterPro" id="IPR001254">
    <property type="entry name" value="Trypsin_dom"/>
</dbReference>
<sequence>MLIKLKKSIPFSRRALPICLFKNVTAAPGNLAAATGYGIIFEGVKNIDSTLKKGFLPEDDMNFNRTTLLHETPLKIQDINHCKTFATNNKICAGGIMHGTTPGDSGGPLLLVRNNRWVQYGITSYGNYESVPNDVKKVSDRGVYIKVSAYCDWIKDKTSGDIKCQ</sequence>
<reference evidence="5" key="1">
    <citation type="submission" date="2022-11" db="UniProtKB">
        <authorList>
            <consortium name="WormBaseParasite"/>
        </authorList>
    </citation>
    <scope>IDENTIFICATION</scope>
</reference>
<dbReference type="GO" id="GO:0004252">
    <property type="term" value="F:serine-type endopeptidase activity"/>
    <property type="evidence" value="ECO:0007669"/>
    <property type="project" value="InterPro"/>
</dbReference>
<protein>
    <submittedName>
        <fullName evidence="5">Peptidase S1 domain-containing protein</fullName>
    </submittedName>
</protein>
<dbReference type="InterPro" id="IPR051487">
    <property type="entry name" value="Ser/Thr_Proteases_Immune/Dev"/>
</dbReference>
<dbReference type="PROSITE" id="PS00135">
    <property type="entry name" value="TRYPSIN_SER"/>
    <property type="match status" value="1"/>
</dbReference>
<dbReference type="GO" id="GO:0006508">
    <property type="term" value="P:proteolysis"/>
    <property type="evidence" value="ECO:0007669"/>
    <property type="project" value="InterPro"/>
</dbReference>
<dbReference type="AlphaFoldDB" id="A0A914PX41"/>
<dbReference type="WBParaSite" id="PDA_v2.g2291.t1">
    <property type="protein sequence ID" value="PDA_v2.g2291.t1"/>
    <property type="gene ID" value="PDA_v2.g2291"/>
</dbReference>
<name>A0A914PX41_9BILA</name>
<accession>A0A914PX41</accession>
<keyword evidence="1" id="KW-1015">Disulfide bond</keyword>
<dbReference type="PANTHER" id="PTHR24256">
    <property type="entry name" value="TRYPTASE-RELATED"/>
    <property type="match status" value="1"/>
</dbReference>
<dbReference type="PROSITE" id="PS50240">
    <property type="entry name" value="TRYPSIN_DOM"/>
    <property type="match status" value="1"/>
</dbReference>
<dbReference type="InterPro" id="IPR033116">
    <property type="entry name" value="TRYPSIN_SER"/>
</dbReference>
<evidence type="ECO:0000313" key="4">
    <source>
        <dbReference type="Proteomes" id="UP000887578"/>
    </source>
</evidence>
<dbReference type="SMART" id="SM00020">
    <property type="entry name" value="Tryp_SPc"/>
    <property type="match status" value="1"/>
</dbReference>
<dbReference type="InterPro" id="IPR009003">
    <property type="entry name" value="Peptidase_S1_PA"/>
</dbReference>
<dbReference type="InterPro" id="IPR043504">
    <property type="entry name" value="Peptidase_S1_PA_chymotrypsin"/>
</dbReference>
<evidence type="ECO:0000256" key="2">
    <source>
        <dbReference type="ARBA" id="ARBA00024195"/>
    </source>
</evidence>
<organism evidence="4 5">
    <name type="scientific">Panagrolaimus davidi</name>
    <dbReference type="NCBI Taxonomy" id="227884"/>
    <lineage>
        <taxon>Eukaryota</taxon>
        <taxon>Metazoa</taxon>
        <taxon>Ecdysozoa</taxon>
        <taxon>Nematoda</taxon>
        <taxon>Chromadorea</taxon>
        <taxon>Rhabditida</taxon>
        <taxon>Tylenchina</taxon>
        <taxon>Panagrolaimomorpha</taxon>
        <taxon>Panagrolaimoidea</taxon>
        <taxon>Panagrolaimidae</taxon>
        <taxon>Panagrolaimus</taxon>
    </lineage>
</organism>